<dbReference type="Gene3D" id="1.10.10.60">
    <property type="entry name" value="Homeodomain-like"/>
    <property type="match status" value="1"/>
</dbReference>
<evidence type="ECO:0000256" key="4">
    <source>
        <dbReference type="SAM" id="MobiDB-lite"/>
    </source>
</evidence>
<dbReference type="EMBL" id="JBDXMX010000004">
    <property type="protein sequence ID" value="MEO9248150.1"/>
    <property type="molecule type" value="Genomic_DNA"/>
</dbReference>
<dbReference type="InterPro" id="IPR018060">
    <property type="entry name" value="HTH_AraC"/>
</dbReference>
<keyword evidence="1" id="KW-0805">Transcription regulation</keyword>
<dbReference type="Proteomes" id="UP001484097">
    <property type="component" value="Unassembled WGS sequence"/>
</dbReference>
<protein>
    <submittedName>
        <fullName evidence="6">AraC family transcriptional regulator</fullName>
    </submittedName>
</protein>
<organism evidence="6 7">
    <name type="scientific">Citricoccus nitrophenolicus</name>
    <dbReference type="NCBI Taxonomy" id="863575"/>
    <lineage>
        <taxon>Bacteria</taxon>
        <taxon>Bacillati</taxon>
        <taxon>Actinomycetota</taxon>
        <taxon>Actinomycetes</taxon>
        <taxon>Micrococcales</taxon>
        <taxon>Micrococcaceae</taxon>
        <taxon>Citricoccus</taxon>
    </lineage>
</organism>
<keyword evidence="7" id="KW-1185">Reference proteome</keyword>
<dbReference type="SMART" id="SM00342">
    <property type="entry name" value="HTH_ARAC"/>
    <property type="match status" value="1"/>
</dbReference>
<dbReference type="Pfam" id="PF12833">
    <property type="entry name" value="HTH_18"/>
    <property type="match status" value="1"/>
</dbReference>
<dbReference type="InterPro" id="IPR009057">
    <property type="entry name" value="Homeodomain-like_sf"/>
</dbReference>
<dbReference type="InterPro" id="IPR050204">
    <property type="entry name" value="AraC_XylS_family_regulators"/>
</dbReference>
<accession>A0ABV0IJ90</accession>
<evidence type="ECO:0000313" key="7">
    <source>
        <dbReference type="Proteomes" id="UP001484097"/>
    </source>
</evidence>
<feature type="region of interest" description="Disordered" evidence="4">
    <location>
        <begin position="1"/>
        <end position="31"/>
    </location>
</feature>
<dbReference type="SUPFAM" id="SSF46689">
    <property type="entry name" value="Homeodomain-like"/>
    <property type="match status" value="2"/>
</dbReference>
<evidence type="ECO:0000256" key="3">
    <source>
        <dbReference type="ARBA" id="ARBA00023163"/>
    </source>
</evidence>
<keyword evidence="2" id="KW-0238">DNA-binding</keyword>
<comment type="caution">
    <text evidence="6">The sequence shown here is derived from an EMBL/GenBank/DDBJ whole genome shotgun (WGS) entry which is preliminary data.</text>
</comment>
<dbReference type="Pfam" id="PF14525">
    <property type="entry name" value="AraC_binding_2"/>
    <property type="match status" value="1"/>
</dbReference>
<name>A0ABV0IJ90_9MICC</name>
<evidence type="ECO:0000259" key="5">
    <source>
        <dbReference type="PROSITE" id="PS01124"/>
    </source>
</evidence>
<dbReference type="PROSITE" id="PS00041">
    <property type="entry name" value="HTH_ARAC_FAMILY_1"/>
    <property type="match status" value="1"/>
</dbReference>
<keyword evidence="3" id="KW-0804">Transcription</keyword>
<evidence type="ECO:0000313" key="6">
    <source>
        <dbReference type="EMBL" id="MEO9248150.1"/>
    </source>
</evidence>
<proteinExistence type="predicted"/>
<dbReference type="PANTHER" id="PTHR46796:SF12">
    <property type="entry name" value="HTH-TYPE DNA-BINDING TRANSCRIPTIONAL ACTIVATOR EUTR"/>
    <property type="match status" value="1"/>
</dbReference>
<sequence length="335" mass="36367">MSSTPVSSHGPGRLLPPTLSIDTSDPDRAMSVGRDVYHPHRIRLDSRSRSFRMGLKALHLPDLTLGLLEYGHHVEVITPPLQDSYQINFTVFGSVSMGYGHQTVLTNRQRAAVHGFTEETRLEGWEHPARVVGLKIPRRTLEQELEDLTGAPPETPIRFEGDFDLETPGGQSWRSTVQALAQGLNPGSPIATHPLMAAPLTQAVARGLLLAAPHNHSHLLHMPPGPAPPDAVTDALDYLRANARQRLSVAEIALAAGVSVRTLQAGFRDHLDTTPVAMLRRIRLEGAQRDLLSGRPGTTVAAVARSWGFHHPGRFAIHFAQAFGRSPSEVLGGPS</sequence>
<dbReference type="RefSeq" id="WP_347920767.1">
    <property type="nucleotide sequence ID" value="NZ_JBDXMX010000004.1"/>
</dbReference>
<reference evidence="6 7" key="1">
    <citation type="submission" date="2024-05" db="EMBL/GenBank/DDBJ databases">
        <authorList>
            <person name="Yi C."/>
        </authorList>
    </citation>
    <scope>NUCLEOTIDE SEQUENCE [LARGE SCALE GENOMIC DNA]</scope>
    <source>
        <strain evidence="6 7">XS13</strain>
    </source>
</reference>
<gene>
    <name evidence="6" type="ORF">ABDK96_10695</name>
</gene>
<dbReference type="InterPro" id="IPR035418">
    <property type="entry name" value="AraC-bd_2"/>
</dbReference>
<evidence type="ECO:0000256" key="1">
    <source>
        <dbReference type="ARBA" id="ARBA00023015"/>
    </source>
</evidence>
<feature type="domain" description="HTH araC/xylS-type" evidence="5">
    <location>
        <begin position="233"/>
        <end position="333"/>
    </location>
</feature>
<evidence type="ECO:0000256" key="2">
    <source>
        <dbReference type="ARBA" id="ARBA00023125"/>
    </source>
</evidence>
<dbReference type="InterPro" id="IPR018062">
    <property type="entry name" value="HTH_AraC-typ_CS"/>
</dbReference>
<dbReference type="PROSITE" id="PS01124">
    <property type="entry name" value="HTH_ARAC_FAMILY_2"/>
    <property type="match status" value="1"/>
</dbReference>
<dbReference type="PANTHER" id="PTHR46796">
    <property type="entry name" value="HTH-TYPE TRANSCRIPTIONAL ACTIVATOR RHAS-RELATED"/>
    <property type="match status" value="1"/>
</dbReference>